<keyword evidence="2" id="KW-1185">Reference proteome</keyword>
<evidence type="ECO:0000313" key="1">
    <source>
        <dbReference type="EMBL" id="CAJ1953163.1"/>
    </source>
</evidence>
<dbReference type="EMBL" id="CAKOGP040001821">
    <property type="protein sequence ID" value="CAJ1953163.1"/>
    <property type="molecule type" value="Genomic_DNA"/>
</dbReference>
<reference evidence="1" key="1">
    <citation type="submission" date="2023-08" db="EMBL/GenBank/DDBJ databases">
        <authorList>
            <person name="Audoor S."/>
            <person name="Bilcke G."/>
        </authorList>
    </citation>
    <scope>NUCLEOTIDE SEQUENCE</scope>
</reference>
<dbReference type="Proteomes" id="UP001295423">
    <property type="component" value="Unassembled WGS sequence"/>
</dbReference>
<protein>
    <submittedName>
        <fullName evidence="1">Uncharacterized protein</fullName>
    </submittedName>
</protein>
<gene>
    <name evidence="1" type="ORF">CYCCA115_LOCUS13900</name>
</gene>
<comment type="caution">
    <text evidence="1">The sequence shown here is derived from an EMBL/GenBank/DDBJ whole genome shotgun (WGS) entry which is preliminary data.</text>
</comment>
<organism evidence="1 2">
    <name type="scientific">Cylindrotheca closterium</name>
    <dbReference type="NCBI Taxonomy" id="2856"/>
    <lineage>
        <taxon>Eukaryota</taxon>
        <taxon>Sar</taxon>
        <taxon>Stramenopiles</taxon>
        <taxon>Ochrophyta</taxon>
        <taxon>Bacillariophyta</taxon>
        <taxon>Bacillariophyceae</taxon>
        <taxon>Bacillariophycidae</taxon>
        <taxon>Bacillariales</taxon>
        <taxon>Bacillariaceae</taxon>
        <taxon>Cylindrotheca</taxon>
    </lineage>
</organism>
<dbReference type="AlphaFoldDB" id="A0AAD2FU26"/>
<evidence type="ECO:0000313" key="2">
    <source>
        <dbReference type="Proteomes" id="UP001295423"/>
    </source>
</evidence>
<sequence length="110" mass="12696">MGGAAWSPTGQSIRDRITLWRLLLKGRRQCRVSSRKIRRLLLKTNEPLAWKLTTAELESHLTQDLGQYREAKRGLTSKWRKAHVTARTRALLKSATRRQANKNDITAYDP</sequence>
<proteinExistence type="predicted"/>
<name>A0AAD2FU26_9STRA</name>
<accession>A0AAD2FU26</accession>